<evidence type="ECO:0000313" key="2">
    <source>
        <dbReference type="EMBL" id="RBQ28465.1"/>
    </source>
</evidence>
<reference evidence="2 3" key="1">
    <citation type="submission" date="2017-10" db="EMBL/GenBank/DDBJ databases">
        <title>Genomics of the genus Arcobacter.</title>
        <authorList>
            <person name="Perez-Cataluna A."/>
            <person name="Figueras M.J."/>
        </authorList>
    </citation>
    <scope>NUCLEOTIDE SEQUENCE [LARGE SCALE GENOMIC DNA]</scope>
    <source>
        <strain evidence="2 3">CECT 9230</strain>
    </source>
</reference>
<dbReference type="PROSITE" id="PS50076">
    <property type="entry name" value="DNAJ_2"/>
    <property type="match status" value="1"/>
</dbReference>
<evidence type="ECO:0000259" key="1">
    <source>
        <dbReference type="PROSITE" id="PS50076"/>
    </source>
</evidence>
<dbReference type="Pfam" id="PF00226">
    <property type="entry name" value="DnaJ"/>
    <property type="match status" value="1"/>
</dbReference>
<accession>A0A366MQF1</accession>
<keyword evidence="3" id="KW-1185">Reference proteome</keyword>
<dbReference type="SMART" id="SM00271">
    <property type="entry name" value="DnaJ"/>
    <property type="match status" value="1"/>
</dbReference>
<dbReference type="InterPro" id="IPR036869">
    <property type="entry name" value="J_dom_sf"/>
</dbReference>
<dbReference type="AlphaFoldDB" id="A0A366MQF1"/>
<dbReference type="SUPFAM" id="SSF46565">
    <property type="entry name" value="Chaperone J-domain"/>
    <property type="match status" value="1"/>
</dbReference>
<comment type="caution">
    <text evidence="2">The sequence shown here is derived from an EMBL/GenBank/DDBJ whole genome shotgun (WGS) entry which is preliminary data.</text>
</comment>
<dbReference type="RefSeq" id="WP_113894875.1">
    <property type="nucleotide sequence ID" value="NZ_CP182882.1"/>
</dbReference>
<dbReference type="Gene3D" id="1.10.287.110">
    <property type="entry name" value="DnaJ domain"/>
    <property type="match status" value="1"/>
</dbReference>
<protein>
    <submittedName>
        <fullName evidence="2">Molecular chaperone DnaJ</fullName>
    </submittedName>
</protein>
<organism evidence="2 3">
    <name type="scientific">Aliarcobacter vitoriensis</name>
    <dbReference type="NCBI Taxonomy" id="2011099"/>
    <lineage>
        <taxon>Bacteria</taxon>
        <taxon>Pseudomonadati</taxon>
        <taxon>Campylobacterota</taxon>
        <taxon>Epsilonproteobacteria</taxon>
        <taxon>Campylobacterales</taxon>
        <taxon>Arcobacteraceae</taxon>
        <taxon>Aliarcobacter</taxon>
    </lineage>
</organism>
<feature type="domain" description="J" evidence="1">
    <location>
        <begin position="8"/>
        <end position="81"/>
    </location>
</feature>
<dbReference type="InterPro" id="IPR001623">
    <property type="entry name" value="DnaJ_domain"/>
</dbReference>
<proteinExistence type="predicted"/>
<name>A0A366MQF1_9BACT</name>
<evidence type="ECO:0000313" key="3">
    <source>
        <dbReference type="Proteomes" id="UP000252669"/>
    </source>
</evidence>
<dbReference type="Proteomes" id="UP000252669">
    <property type="component" value="Unassembled WGS sequence"/>
</dbReference>
<dbReference type="EMBL" id="PDKB01000015">
    <property type="protein sequence ID" value="RBQ28465.1"/>
    <property type="molecule type" value="Genomic_DNA"/>
</dbReference>
<dbReference type="OrthoDB" id="5244113at2"/>
<sequence>MDYSEFEKAVDMFGILTRMSKKDLKSKYLKLSKKYHPDMSDGSHEKFTELKKSYDLLCEYMDNYSYSFEIEEFKHQFPSFTSYKNWVK</sequence>
<gene>
    <name evidence="2" type="ORF">CRU91_08885</name>
</gene>